<feature type="region of interest" description="Disordered" evidence="4">
    <location>
        <begin position="82"/>
        <end position="101"/>
    </location>
</feature>
<evidence type="ECO:0000313" key="6">
    <source>
        <dbReference type="EMBL" id="KAF2660214.1"/>
    </source>
</evidence>
<feature type="region of interest" description="Disordered" evidence="4">
    <location>
        <begin position="545"/>
        <end position="641"/>
    </location>
</feature>
<proteinExistence type="predicted"/>
<dbReference type="GO" id="GO:0006281">
    <property type="term" value="P:DNA repair"/>
    <property type="evidence" value="ECO:0007669"/>
    <property type="project" value="InterPro"/>
</dbReference>
<dbReference type="InterPro" id="IPR013882">
    <property type="entry name" value="Ctp1_C"/>
</dbReference>
<organism evidence="6 7">
    <name type="scientific">Lophiostoma macrostomum CBS 122681</name>
    <dbReference type="NCBI Taxonomy" id="1314788"/>
    <lineage>
        <taxon>Eukaryota</taxon>
        <taxon>Fungi</taxon>
        <taxon>Dikarya</taxon>
        <taxon>Ascomycota</taxon>
        <taxon>Pezizomycotina</taxon>
        <taxon>Dothideomycetes</taxon>
        <taxon>Pleosporomycetidae</taxon>
        <taxon>Pleosporales</taxon>
        <taxon>Lophiostomataceae</taxon>
        <taxon>Lophiostoma</taxon>
    </lineage>
</organism>
<evidence type="ECO:0000256" key="4">
    <source>
        <dbReference type="SAM" id="MobiDB-lite"/>
    </source>
</evidence>
<feature type="region of interest" description="Disordered" evidence="4">
    <location>
        <begin position="746"/>
        <end position="767"/>
    </location>
</feature>
<feature type="compositionally biased region" description="Polar residues" evidence="4">
    <location>
        <begin position="582"/>
        <end position="593"/>
    </location>
</feature>
<evidence type="ECO:0000256" key="3">
    <source>
        <dbReference type="ARBA" id="ARBA00023242"/>
    </source>
</evidence>
<sequence length="809" mass="90625">MSGRGEWLEKQQGVWTHGFERIFNEVIEDVDKELKRKDETHGKELNTKGEQHQILSGRYHEEIIKNAHLVEENSRLKRRLEKLDQGKTPAPVSTSASGDGRLQIKPQVDYGATVLADEYQHLAEKFNDLHKKHQEAIQRLKYTERKNVAVMQKNREMKETVLAWQKFSDRQQAKTQRAKSEAKSTIESSEVMVSGNGDKPPLLPSSSGSSILQTPRSLVGLDRSSPAPMTLLAQVQNASTDAPGDDAEANVPGTTLDQIEKDDRQVETIPNHSLEPQHLDLQGVAVEDMLQDLAGPYHTQEKIASSQTTEDELIAQSSRWEAGPVAATIDDDFPQFISEKSLKRKRPSGAKFDIYADPVPSDGTVKRPVQVKDEPLSSPPISTTTHQLLRKETLDLDELGPHPISTPHRRIRRSYAATTGVLRHQRSISVPLVKEEDENQTASRAFVVQQVRQRTPSIRDLLAGEARANSEPFERFRQGVEPLRAMDPNMQPPARPDVARPTKRQKKDGAALSVKYQMLTESGEEPLPVIGDDLRLAPNAARSNFNRRLKDGPDIVSPSVTTKSPIASLKRRNAEQVPTPPSSASKAMYTPSTRPGPRKISPPETNPKLKARDRPSSRAAGPATRGTGKAKQPDTEPLLRSKAVSELKLSDFKPNPAYNQGYSYAFAETVRKRGDRACLTGCTRPECCGSTFRTLAAAAAPLSSTQEETLLEDYLGDAYDTMCLTQMSQEERQELILQARTREMANKHGRHRQAYERHKSPPGFWRMDFPDTQELEEDRQKAVEMEQAMIQERRAEAMRKGGRWIFKDE</sequence>
<dbReference type="EMBL" id="MU004301">
    <property type="protein sequence ID" value="KAF2660214.1"/>
    <property type="molecule type" value="Genomic_DNA"/>
</dbReference>
<feature type="compositionally biased region" description="Basic and acidic residues" evidence="4">
    <location>
        <begin position="169"/>
        <end position="184"/>
    </location>
</feature>
<dbReference type="Pfam" id="PF08573">
    <property type="entry name" value="SAE2"/>
    <property type="match status" value="1"/>
</dbReference>
<gene>
    <name evidence="6" type="ORF">K491DRAFT_774959</name>
</gene>
<name>A0A6A6TNP3_9PLEO</name>
<accession>A0A6A6TNP3</accession>
<dbReference type="Proteomes" id="UP000799324">
    <property type="component" value="Unassembled WGS sequence"/>
</dbReference>
<comment type="subcellular location">
    <subcellularLocation>
        <location evidence="1">Nucleus</location>
    </subcellularLocation>
</comment>
<dbReference type="AlphaFoldDB" id="A0A6A6TNP3"/>
<dbReference type="GO" id="GO:0005634">
    <property type="term" value="C:nucleus"/>
    <property type="evidence" value="ECO:0007669"/>
    <property type="project" value="UniProtKB-SubCell"/>
</dbReference>
<reference evidence="6" key="1">
    <citation type="journal article" date="2020" name="Stud. Mycol.">
        <title>101 Dothideomycetes genomes: a test case for predicting lifestyles and emergence of pathogens.</title>
        <authorList>
            <person name="Haridas S."/>
            <person name="Albert R."/>
            <person name="Binder M."/>
            <person name="Bloem J."/>
            <person name="Labutti K."/>
            <person name="Salamov A."/>
            <person name="Andreopoulos B."/>
            <person name="Baker S."/>
            <person name="Barry K."/>
            <person name="Bills G."/>
            <person name="Bluhm B."/>
            <person name="Cannon C."/>
            <person name="Castanera R."/>
            <person name="Culley D."/>
            <person name="Daum C."/>
            <person name="Ezra D."/>
            <person name="Gonzalez J."/>
            <person name="Henrissat B."/>
            <person name="Kuo A."/>
            <person name="Liang C."/>
            <person name="Lipzen A."/>
            <person name="Lutzoni F."/>
            <person name="Magnuson J."/>
            <person name="Mondo S."/>
            <person name="Nolan M."/>
            <person name="Ohm R."/>
            <person name="Pangilinan J."/>
            <person name="Park H.-J."/>
            <person name="Ramirez L."/>
            <person name="Alfaro M."/>
            <person name="Sun H."/>
            <person name="Tritt A."/>
            <person name="Yoshinaga Y."/>
            <person name="Zwiers L.-H."/>
            <person name="Turgeon B."/>
            <person name="Goodwin S."/>
            <person name="Spatafora J."/>
            <person name="Crous P."/>
            <person name="Grigoriev I."/>
        </authorList>
    </citation>
    <scope>NUCLEOTIDE SEQUENCE</scope>
    <source>
        <strain evidence="6">CBS 122681</strain>
    </source>
</reference>
<protein>
    <submittedName>
        <fullName evidence="6">SAE2-domain-containing protein</fullName>
    </submittedName>
</protein>
<feature type="compositionally biased region" description="Basic and acidic residues" evidence="4">
    <location>
        <begin position="631"/>
        <end position="641"/>
    </location>
</feature>
<evidence type="ECO:0000256" key="1">
    <source>
        <dbReference type="ARBA" id="ARBA00004123"/>
    </source>
</evidence>
<feature type="region of interest" description="Disordered" evidence="4">
    <location>
        <begin position="169"/>
        <end position="213"/>
    </location>
</feature>
<feature type="region of interest" description="Disordered" evidence="4">
    <location>
        <begin position="484"/>
        <end position="509"/>
    </location>
</feature>
<keyword evidence="7" id="KW-1185">Reference proteome</keyword>
<dbReference type="OrthoDB" id="5801062at2759"/>
<keyword evidence="3" id="KW-0539">Nucleus</keyword>
<evidence type="ECO:0000259" key="5">
    <source>
        <dbReference type="Pfam" id="PF08573"/>
    </source>
</evidence>
<evidence type="ECO:0000313" key="7">
    <source>
        <dbReference type="Proteomes" id="UP000799324"/>
    </source>
</evidence>
<evidence type="ECO:0000256" key="2">
    <source>
        <dbReference type="ARBA" id="ARBA00022763"/>
    </source>
</evidence>
<feature type="domain" description="DNA endonuclease activator Ctp1 C-terminal" evidence="5">
    <location>
        <begin position="665"/>
        <end position="774"/>
    </location>
</feature>
<keyword evidence="2" id="KW-0227">DNA damage</keyword>